<name>G0NEG3_CAEBE</name>
<feature type="transmembrane region" description="Helical" evidence="5">
    <location>
        <begin position="83"/>
        <end position="104"/>
    </location>
</feature>
<proteinExistence type="predicted"/>
<evidence type="ECO:0000256" key="3">
    <source>
        <dbReference type="ARBA" id="ARBA00022989"/>
    </source>
</evidence>
<dbReference type="Proteomes" id="UP000008068">
    <property type="component" value="Unassembled WGS sequence"/>
</dbReference>
<feature type="transmembrane region" description="Helical" evidence="5">
    <location>
        <begin position="125"/>
        <end position="146"/>
    </location>
</feature>
<dbReference type="InterPro" id="IPR017452">
    <property type="entry name" value="GPCR_Rhodpsn_7TM"/>
</dbReference>
<dbReference type="PANTHER" id="PTHR46418:SF1">
    <property type="entry name" value="G-PROTEIN COUPLED RECEPTORS FAMILY 1 PROFILE DOMAIN-CONTAINING PROTEIN-RELATED"/>
    <property type="match status" value="1"/>
</dbReference>
<keyword evidence="4 5" id="KW-0472">Membrane</keyword>
<evidence type="ECO:0000256" key="1">
    <source>
        <dbReference type="ARBA" id="ARBA00004370"/>
    </source>
</evidence>
<feature type="transmembrane region" description="Helical" evidence="5">
    <location>
        <begin position="6"/>
        <end position="32"/>
    </location>
</feature>
<dbReference type="InterPro" id="IPR019420">
    <property type="entry name" value="7TM_GPCR_serpentine_rcpt_Srbc"/>
</dbReference>
<dbReference type="HOGENOM" id="CLU_059075_0_1_1"/>
<evidence type="ECO:0000256" key="5">
    <source>
        <dbReference type="SAM" id="Phobius"/>
    </source>
</evidence>
<comment type="subcellular location">
    <subcellularLocation>
        <location evidence="1">Membrane</location>
    </subcellularLocation>
</comment>
<dbReference type="GO" id="GO:0016020">
    <property type="term" value="C:membrane"/>
    <property type="evidence" value="ECO:0007669"/>
    <property type="project" value="UniProtKB-SubCell"/>
</dbReference>
<evidence type="ECO:0000256" key="4">
    <source>
        <dbReference type="ARBA" id="ARBA00023136"/>
    </source>
</evidence>
<dbReference type="PROSITE" id="PS50262">
    <property type="entry name" value="G_PROTEIN_RECEP_F1_2"/>
    <property type="match status" value="1"/>
</dbReference>
<evidence type="ECO:0000256" key="2">
    <source>
        <dbReference type="ARBA" id="ARBA00022692"/>
    </source>
</evidence>
<gene>
    <name evidence="7" type="ORF">CAEBREN_12146</name>
</gene>
<feature type="transmembrane region" description="Helical" evidence="5">
    <location>
        <begin position="53"/>
        <end position="71"/>
    </location>
</feature>
<accession>G0NEG3</accession>
<reference evidence="8" key="1">
    <citation type="submission" date="2011-07" db="EMBL/GenBank/DDBJ databases">
        <authorList>
            <consortium name="Caenorhabditis brenneri Sequencing and Analysis Consortium"/>
            <person name="Wilson R.K."/>
        </authorList>
    </citation>
    <scope>NUCLEOTIDE SEQUENCE [LARGE SCALE GENOMIC DNA]</scope>
    <source>
        <strain evidence="8">PB2801</strain>
    </source>
</reference>
<evidence type="ECO:0000313" key="7">
    <source>
        <dbReference type="EMBL" id="EGT58968.1"/>
    </source>
</evidence>
<keyword evidence="8" id="KW-1185">Reference proteome</keyword>
<dbReference type="PANTHER" id="PTHR46418">
    <property type="entry name" value="SRBC-64-RELATED-RELATED"/>
    <property type="match status" value="1"/>
</dbReference>
<keyword evidence="3 5" id="KW-1133">Transmembrane helix</keyword>
<dbReference type="Pfam" id="PF10316">
    <property type="entry name" value="7TM_GPCR_Srbc"/>
    <property type="match status" value="1"/>
</dbReference>
<protein>
    <recommendedName>
        <fullName evidence="6">G-protein coupled receptors family 1 profile domain-containing protein</fullName>
    </recommendedName>
</protein>
<organism evidence="8">
    <name type="scientific">Caenorhabditis brenneri</name>
    <name type="common">Nematode worm</name>
    <dbReference type="NCBI Taxonomy" id="135651"/>
    <lineage>
        <taxon>Eukaryota</taxon>
        <taxon>Metazoa</taxon>
        <taxon>Ecdysozoa</taxon>
        <taxon>Nematoda</taxon>
        <taxon>Chromadorea</taxon>
        <taxon>Rhabditida</taxon>
        <taxon>Rhabditina</taxon>
        <taxon>Rhabditomorpha</taxon>
        <taxon>Rhabditoidea</taxon>
        <taxon>Rhabditidae</taxon>
        <taxon>Peloderinae</taxon>
        <taxon>Caenorhabditis</taxon>
    </lineage>
</organism>
<feature type="domain" description="G-protein coupled receptors family 1 profile" evidence="6">
    <location>
        <begin position="22"/>
        <end position="187"/>
    </location>
</feature>
<keyword evidence="2 5" id="KW-0812">Transmembrane</keyword>
<dbReference type="AlphaFoldDB" id="G0NEG3"/>
<sequence>MYVSAIIVASVALFLSEITLFLNLYLLLAIFWTKKAQRKREMTLIYTRFAVDMLYALANALNLTYSLIRVISPNTVVKNLSFFIAWPTFNLGTIRVFLVFLITLDRVFASYLPVSYHKHRTRIPNLSLILVILLYALFEQFILWIICDFELDIPLTCVHLGCSVNKCYHNYWLNFEQVSYIASFFLV</sequence>
<evidence type="ECO:0000313" key="8">
    <source>
        <dbReference type="Proteomes" id="UP000008068"/>
    </source>
</evidence>
<evidence type="ECO:0000259" key="6">
    <source>
        <dbReference type="PROSITE" id="PS50262"/>
    </source>
</evidence>
<dbReference type="EMBL" id="GL379873">
    <property type="protein sequence ID" value="EGT58968.1"/>
    <property type="molecule type" value="Genomic_DNA"/>
</dbReference>
<dbReference type="InParanoid" id="G0NEG3"/>
<dbReference type="Gene3D" id="1.20.1070.10">
    <property type="entry name" value="Rhodopsin 7-helix transmembrane proteins"/>
    <property type="match status" value="1"/>
</dbReference>